<keyword evidence="1" id="KW-0472">Membrane</keyword>
<feature type="transmembrane region" description="Helical" evidence="1">
    <location>
        <begin position="6"/>
        <end position="23"/>
    </location>
</feature>
<evidence type="ECO:0000256" key="1">
    <source>
        <dbReference type="SAM" id="Phobius"/>
    </source>
</evidence>
<keyword evidence="2" id="KW-0496">Mitochondrion</keyword>
<gene>
    <name evidence="2" type="primary">nad6</name>
</gene>
<geneLocation type="mitochondrion" evidence="2"/>
<feature type="transmembrane region" description="Helical" evidence="1">
    <location>
        <begin position="30"/>
        <end position="47"/>
    </location>
</feature>
<protein>
    <submittedName>
        <fullName evidence="2">NADH dehydrogenase subunit 6</fullName>
    </submittedName>
</protein>
<name>A0A343IPE8_THECL</name>
<proteinExistence type="predicted"/>
<keyword evidence="1" id="KW-0812">Transmembrane</keyword>
<sequence length="153" mass="18584">MWFINCLIFMIFLSFFFFVLMFLEWNYFSSCLMMVLGVICLSCFLSLGVHSWYSYFIILVFLSGILSMLTYFCSLGGFNWSFSYYYFFLFFFICFSCFGFFDLDFFEFFLGDYFFVFGYDFNYYYIFWLLLVLFFFLFGLSFSLKGSGCLRVI</sequence>
<dbReference type="EMBL" id="KY908318">
    <property type="protein sequence ID" value="ASS35158.1"/>
    <property type="molecule type" value="Genomic_DNA"/>
</dbReference>
<keyword evidence="1" id="KW-1133">Transmembrane helix</keyword>
<organism evidence="2">
    <name type="scientific">Thelazia callipaeda</name>
    <name type="common">Oriental eyeworm</name>
    <name type="synonym">Parasitic nematode</name>
    <dbReference type="NCBI Taxonomy" id="103827"/>
    <lineage>
        <taxon>Eukaryota</taxon>
        <taxon>Metazoa</taxon>
        <taxon>Ecdysozoa</taxon>
        <taxon>Nematoda</taxon>
        <taxon>Chromadorea</taxon>
        <taxon>Rhabditida</taxon>
        <taxon>Spirurina</taxon>
        <taxon>Spiruromorpha</taxon>
        <taxon>Thelazioidea</taxon>
        <taxon>Thelaziidae</taxon>
        <taxon>Thelazia</taxon>
    </lineage>
</organism>
<reference evidence="2" key="1">
    <citation type="submission" date="2017-04" db="EMBL/GenBank/DDBJ databases">
        <title>Morphological and mitochondrial genomic characterization of clinical eyeworms in central China.</title>
        <authorList>
            <person name="Zhang X."/>
            <person name="Shi Y.L."/>
            <person name="Wang Z.Q."/>
            <person name="Duan J.Y."/>
            <person name="Jiang P."/>
            <person name="Liu R.D."/>
            <person name="Cui J."/>
        </authorList>
    </citation>
    <scope>NUCLEOTIDE SEQUENCE</scope>
</reference>
<feature type="transmembrane region" description="Helical" evidence="1">
    <location>
        <begin position="123"/>
        <end position="144"/>
    </location>
</feature>
<dbReference type="EMBL" id="KY908320">
    <property type="protein sequence ID" value="ASS35182.1"/>
    <property type="molecule type" value="Genomic_DNA"/>
</dbReference>
<feature type="transmembrane region" description="Helical" evidence="1">
    <location>
        <begin position="84"/>
        <end position="103"/>
    </location>
</feature>
<accession>A0A343IPE8</accession>
<evidence type="ECO:0000313" key="2">
    <source>
        <dbReference type="EMBL" id="ASS35182.1"/>
    </source>
</evidence>
<feature type="transmembrane region" description="Helical" evidence="1">
    <location>
        <begin position="53"/>
        <end position="72"/>
    </location>
</feature>
<dbReference type="AlphaFoldDB" id="A0A343IPE8"/>